<dbReference type="EMBL" id="JACOPL010000004">
    <property type="protein sequence ID" value="MBC5724984.1"/>
    <property type="molecule type" value="Genomic_DNA"/>
</dbReference>
<dbReference type="Proteomes" id="UP000606499">
    <property type="component" value="Unassembled WGS sequence"/>
</dbReference>
<dbReference type="AlphaFoldDB" id="A0A923LW21"/>
<proteinExistence type="predicted"/>
<feature type="domain" description="DUF6472" evidence="1">
    <location>
        <begin position="4"/>
        <end position="56"/>
    </location>
</feature>
<protein>
    <recommendedName>
        <fullName evidence="1">DUF6472 domain-containing protein</fullName>
    </recommendedName>
</protein>
<keyword evidence="3" id="KW-1185">Reference proteome</keyword>
<evidence type="ECO:0000313" key="2">
    <source>
        <dbReference type="EMBL" id="MBC5724984.1"/>
    </source>
</evidence>
<accession>A0A923LW21</accession>
<dbReference type="InterPro" id="IPR045525">
    <property type="entry name" value="DUF6472"/>
</dbReference>
<gene>
    <name evidence="2" type="ORF">H8S45_05875</name>
</gene>
<organism evidence="2 3">
    <name type="scientific">Agathobaculum faecis</name>
    <dbReference type="NCBI Taxonomy" id="2763013"/>
    <lineage>
        <taxon>Bacteria</taxon>
        <taxon>Bacillati</taxon>
        <taxon>Bacillota</taxon>
        <taxon>Clostridia</taxon>
        <taxon>Eubacteriales</taxon>
        <taxon>Butyricicoccaceae</taxon>
        <taxon>Agathobaculum</taxon>
    </lineage>
</organism>
<reference evidence="2" key="1">
    <citation type="submission" date="2020-08" db="EMBL/GenBank/DDBJ databases">
        <title>Genome public.</title>
        <authorList>
            <person name="Liu C."/>
            <person name="Sun Q."/>
        </authorList>
    </citation>
    <scope>NUCLEOTIDE SEQUENCE</scope>
    <source>
        <strain evidence="2">NSJ-28</strain>
    </source>
</reference>
<dbReference type="RefSeq" id="WP_162838360.1">
    <property type="nucleotide sequence ID" value="NZ_JACOPL010000004.1"/>
</dbReference>
<name>A0A923LW21_9FIRM</name>
<evidence type="ECO:0000313" key="3">
    <source>
        <dbReference type="Proteomes" id="UP000606499"/>
    </source>
</evidence>
<dbReference type="Pfam" id="PF20076">
    <property type="entry name" value="DUF6472"/>
    <property type="match status" value="1"/>
</dbReference>
<comment type="caution">
    <text evidence="2">The sequence shown here is derived from an EMBL/GenBank/DDBJ whole genome shotgun (WGS) entry which is preliminary data.</text>
</comment>
<evidence type="ECO:0000259" key="1">
    <source>
        <dbReference type="Pfam" id="PF20076"/>
    </source>
</evidence>
<sequence length="57" mass="6930">MTGRCDDCAYNLYDDELEEYVCEAYLDEDEFYHVMREGRACPYYRSGDDYELVRHQN</sequence>